<reference evidence="3" key="1">
    <citation type="journal article" date="2019" name="Int. J. Syst. Evol. Microbiol.">
        <title>The Global Catalogue of Microorganisms (GCM) 10K type strain sequencing project: providing services to taxonomists for standard genome sequencing and annotation.</title>
        <authorList>
            <consortium name="The Broad Institute Genomics Platform"/>
            <consortium name="The Broad Institute Genome Sequencing Center for Infectious Disease"/>
            <person name="Wu L."/>
            <person name="Ma J."/>
        </authorList>
    </citation>
    <scope>NUCLEOTIDE SEQUENCE [LARGE SCALE GENOMIC DNA]</scope>
    <source>
        <strain evidence="3">JCM 13581</strain>
    </source>
</reference>
<evidence type="ECO:0000313" key="3">
    <source>
        <dbReference type="Proteomes" id="UP001501303"/>
    </source>
</evidence>
<evidence type="ECO:0000259" key="1">
    <source>
        <dbReference type="Pfam" id="PF08447"/>
    </source>
</evidence>
<dbReference type="InterPro" id="IPR035965">
    <property type="entry name" value="PAS-like_dom_sf"/>
</dbReference>
<name>A0ABP5A974_9ACTN</name>
<organism evidence="2 3">
    <name type="scientific">Streptomyces sodiiphilus</name>
    <dbReference type="NCBI Taxonomy" id="226217"/>
    <lineage>
        <taxon>Bacteria</taxon>
        <taxon>Bacillati</taxon>
        <taxon>Actinomycetota</taxon>
        <taxon>Actinomycetes</taxon>
        <taxon>Kitasatosporales</taxon>
        <taxon>Streptomycetaceae</taxon>
        <taxon>Streptomyces</taxon>
    </lineage>
</organism>
<sequence length="179" mass="19422">MREDVDAAHRDEEAAGRLRRGRRAEWSATVRCLDDLARRLERLRSTFPVDAPDAGPLLPAGPYGTAHWSLLTDRVSWSDEVFAVLGRPVREGPLTLDELPSLLVPQDQPLLTAAVTGCLVDGRPAECVYRVNGPDGTRRTVRMTAEPVVDADGGTVAMRAVFQRVGGAGREQALARGGR</sequence>
<dbReference type="Gene3D" id="3.30.450.20">
    <property type="entry name" value="PAS domain"/>
    <property type="match status" value="1"/>
</dbReference>
<dbReference type="CDD" id="cd00130">
    <property type="entry name" value="PAS"/>
    <property type="match status" value="1"/>
</dbReference>
<evidence type="ECO:0000313" key="2">
    <source>
        <dbReference type="EMBL" id="GAA1907559.1"/>
    </source>
</evidence>
<dbReference type="SUPFAM" id="SSF55785">
    <property type="entry name" value="PYP-like sensor domain (PAS domain)"/>
    <property type="match status" value="1"/>
</dbReference>
<dbReference type="EMBL" id="BAAAMJ010000012">
    <property type="protein sequence ID" value="GAA1907559.1"/>
    <property type="molecule type" value="Genomic_DNA"/>
</dbReference>
<dbReference type="InterPro" id="IPR013655">
    <property type="entry name" value="PAS_fold_3"/>
</dbReference>
<keyword evidence="3" id="KW-1185">Reference proteome</keyword>
<proteinExistence type="predicted"/>
<dbReference type="Proteomes" id="UP001501303">
    <property type="component" value="Unassembled WGS sequence"/>
</dbReference>
<comment type="caution">
    <text evidence="2">The sequence shown here is derived from an EMBL/GenBank/DDBJ whole genome shotgun (WGS) entry which is preliminary data.</text>
</comment>
<gene>
    <name evidence="2" type="ORF">GCM10009716_17000</name>
</gene>
<dbReference type="InterPro" id="IPR000014">
    <property type="entry name" value="PAS"/>
</dbReference>
<feature type="domain" description="PAS fold-3" evidence="1">
    <location>
        <begin position="75"/>
        <end position="160"/>
    </location>
</feature>
<protein>
    <recommendedName>
        <fullName evidence="1">PAS fold-3 domain-containing protein</fullName>
    </recommendedName>
</protein>
<dbReference type="Pfam" id="PF08447">
    <property type="entry name" value="PAS_3"/>
    <property type="match status" value="1"/>
</dbReference>
<accession>A0ABP5A974</accession>